<evidence type="ECO:0008006" key="5">
    <source>
        <dbReference type="Google" id="ProtNLM"/>
    </source>
</evidence>
<feature type="region of interest" description="Disordered" evidence="1">
    <location>
        <begin position="57"/>
        <end position="95"/>
    </location>
</feature>
<feature type="compositionally biased region" description="Acidic residues" evidence="1">
    <location>
        <begin position="59"/>
        <end position="71"/>
    </location>
</feature>
<proteinExistence type="predicted"/>
<gene>
    <name evidence="3" type="ORF">EG850_13150</name>
</gene>
<protein>
    <recommendedName>
        <fullName evidence="5">LPXTG cell wall anchor domain-containing protein</fullName>
    </recommendedName>
</protein>
<reference evidence="3 4" key="1">
    <citation type="submission" date="2018-11" db="EMBL/GenBank/DDBJ databases">
        <title>YIM 102482-1 draft genome.</title>
        <authorList>
            <person name="Li G."/>
            <person name="Jiang Y."/>
        </authorList>
    </citation>
    <scope>NUCLEOTIDE SEQUENCE [LARGE SCALE GENOMIC DNA]</scope>
    <source>
        <strain evidence="3 4">YIM 102482-1</strain>
    </source>
</reference>
<dbReference type="Proteomes" id="UP000274391">
    <property type="component" value="Unassembled WGS sequence"/>
</dbReference>
<feature type="transmembrane region" description="Helical" evidence="2">
    <location>
        <begin position="111"/>
        <end position="130"/>
    </location>
</feature>
<evidence type="ECO:0000313" key="3">
    <source>
        <dbReference type="EMBL" id="RRJ85526.1"/>
    </source>
</evidence>
<keyword evidence="2" id="KW-1133">Transmembrane helix</keyword>
<keyword evidence="2" id="KW-0812">Transmembrane</keyword>
<sequence>MCAGPDGWTAERAVELGVTVEIGGETISGQDGGWTVYNENNDGVLRTWFTVVNPPVEPEATEEVPVEEPTEETAQPVPPVNVAESSTPTLTPETATPVASEHLAATGADEFAPIGLAAAAILAAGAMLLWRRSATQK</sequence>
<organism evidence="3 4">
    <name type="scientific">Gulosibacter macacae</name>
    <dbReference type="NCBI Taxonomy" id="2488791"/>
    <lineage>
        <taxon>Bacteria</taxon>
        <taxon>Bacillati</taxon>
        <taxon>Actinomycetota</taxon>
        <taxon>Actinomycetes</taxon>
        <taxon>Micrococcales</taxon>
        <taxon>Microbacteriaceae</taxon>
        <taxon>Gulosibacter</taxon>
    </lineage>
</organism>
<evidence type="ECO:0000256" key="2">
    <source>
        <dbReference type="SAM" id="Phobius"/>
    </source>
</evidence>
<name>A0A3P3VV84_9MICO</name>
<feature type="compositionally biased region" description="Polar residues" evidence="1">
    <location>
        <begin position="83"/>
        <end position="94"/>
    </location>
</feature>
<keyword evidence="2" id="KW-0472">Membrane</keyword>
<evidence type="ECO:0000313" key="4">
    <source>
        <dbReference type="Proteomes" id="UP000274391"/>
    </source>
</evidence>
<keyword evidence="4" id="KW-1185">Reference proteome</keyword>
<accession>A0A3P3VV84</accession>
<dbReference type="AlphaFoldDB" id="A0A3P3VV84"/>
<comment type="caution">
    <text evidence="3">The sequence shown here is derived from an EMBL/GenBank/DDBJ whole genome shotgun (WGS) entry which is preliminary data.</text>
</comment>
<dbReference type="EMBL" id="RQVS01000033">
    <property type="protein sequence ID" value="RRJ85526.1"/>
    <property type="molecule type" value="Genomic_DNA"/>
</dbReference>
<evidence type="ECO:0000256" key="1">
    <source>
        <dbReference type="SAM" id="MobiDB-lite"/>
    </source>
</evidence>